<sequence>MIYRAIGLMSGSSLDGLDIVFTELHENGGKWTYEILAADCYPYSEDWTKRLAGATSLTAKDYLLLHTSYGEYIGQQVLKFIEEHGLHFKVAVVASHGHTTFHIPAQKMTAQLGDGAAIAAITQLPVVTDLRSMDIAFGGQGAPIVPIGEKLLLPGYDYFLNLGGIANVSMNAADYTAFDICAANRVLNMLAAQVGKEYDENGALAASGNLDQSLLDKLNGLPYYQQSYPKSLANDFGTDTVYPLITSAGLSVPDALHTYVEHIATQVRDAITSLPNHPSAESKLLVTGGGALNGYLVERITEQVSGLGIEVVVPGKELIQYKEALIMALIGVLRWREENNVLSSVTGSRRDSVGGAMWMGQEF</sequence>
<evidence type="ECO:0000313" key="1">
    <source>
        <dbReference type="EMBL" id="MCG2614691.1"/>
    </source>
</evidence>
<keyword evidence="2" id="KW-1185">Reference proteome</keyword>
<dbReference type="InterPro" id="IPR043129">
    <property type="entry name" value="ATPase_NBD"/>
</dbReference>
<dbReference type="PANTHER" id="PTHR30605">
    <property type="entry name" value="ANHYDRO-N-ACETYLMURAMIC ACID KINASE"/>
    <property type="match status" value="1"/>
</dbReference>
<reference evidence="1" key="1">
    <citation type="submission" date="2022-01" db="EMBL/GenBank/DDBJ databases">
        <authorList>
            <person name="Jo J.-H."/>
            <person name="Im W.-T."/>
        </authorList>
    </citation>
    <scope>NUCLEOTIDE SEQUENCE</scope>
    <source>
        <strain evidence="1">NA20</strain>
    </source>
</reference>
<dbReference type="RefSeq" id="WP_237871349.1">
    <property type="nucleotide sequence ID" value="NZ_JAKLTR010000005.1"/>
</dbReference>
<accession>A0ABS9KQT5</accession>
<dbReference type="SUPFAM" id="SSF53067">
    <property type="entry name" value="Actin-like ATPase domain"/>
    <property type="match status" value="1"/>
</dbReference>
<dbReference type="EC" id="2.7.1.170" evidence="1"/>
<keyword evidence="1" id="KW-0808">Transferase</keyword>
<keyword evidence="1" id="KW-0418">Kinase</keyword>
<dbReference type="GO" id="GO:0016301">
    <property type="term" value="F:kinase activity"/>
    <property type="evidence" value="ECO:0007669"/>
    <property type="project" value="UniProtKB-KW"/>
</dbReference>
<proteinExistence type="predicted"/>
<dbReference type="Proteomes" id="UP001165367">
    <property type="component" value="Unassembled WGS sequence"/>
</dbReference>
<name>A0ABS9KQT5_9BACT</name>
<dbReference type="Gene3D" id="3.30.420.40">
    <property type="match status" value="2"/>
</dbReference>
<dbReference type="EMBL" id="JAKLTR010000005">
    <property type="protein sequence ID" value="MCG2614691.1"/>
    <property type="molecule type" value="Genomic_DNA"/>
</dbReference>
<comment type="caution">
    <text evidence="1">The sequence shown here is derived from an EMBL/GenBank/DDBJ whole genome shotgun (WGS) entry which is preliminary data.</text>
</comment>
<dbReference type="Pfam" id="PF03702">
    <property type="entry name" value="AnmK"/>
    <property type="match status" value="1"/>
</dbReference>
<dbReference type="PANTHER" id="PTHR30605:SF0">
    <property type="entry name" value="ANHYDRO-N-ACETYLMURAMIC ACID KINASE"/>
    <property type="match status" value="1"/>
</dbReference>
<gene>
    <name evidence="1" type="ORF">LZZ85_10380</name>
</gene>
<evidence type="ECO:0000313" key="2">
    <source>
        <dbReference type="Proteomes" id="UP001165367"/>
    </source>
</evidence>
<organism evidence="1 2">
    <name type="scientific">Terrimonas ginsenosidimutans</name>
    <dbReference type="NCBI Taxonomy" id="2908004"/>
    <lineage>
        <taxon>Bacteria</taxon>
        <taxon>Pseudomonadati</taxon>
        <taxon>Bacteroidota</taxon>
        <taxon>Chitinophagia</taxon>
        <taxon>Chitinophagales</taxon>
        <taxon>Chitinophagaceae</taxon>
        <taxon>Terrimonas</taxon>
    </lineage>
</organism>
<protein>
    <submittedName>
        <fullName evidence="1">Anhydro-N-acetylmuramic acid kinase</fullName>
        <ecNumber evidence="1">2.7.1.170</ecNumber>
    </submittedName>
</protein>
<dbReference type="InterPro" id="IPR005338">
    <property type="entry name" value="Anhydro_N_Ac-Mur_kinase"/>
</dbReference>
<dbReference type="NCBIfam" id="NF007144">
    <property type="entry name" value="PRK09585.2-3"/>
    <property type="match status" value="1"/>
</dbReference>